<keyword evidence="3" id="KW-0285">Flavoprotein</keyword>
<sequence length="640" mass="70762">MGNKKRIVLLGGGYGGILTAKKLSRKLKKDNDVEITLIDKNPYHTMLTELHEVAAGRVPEDSIRIDLKKIFAKRKVDVVLDEVTDIDFDKKVLRSEKNSYEYDYLAVGTGSKPTFWGVKGAEEFTHQLWSYEDAVNLKEHILNMFRKAAKETNKEKRQKMLTFVVVGGGFTGIEMIGELGEWKDRLCKEFYIDKEDVKLYAVDALSKILPIFPDNLVRKAEKRLNKLGIEIITDAGITEVSKDFVVLGDKGRIDTNTVVWAAGVEGSDIMDKMDTEQKGRKRVVTNDKLQAIDHENVYVVGDNIFYIPEGEERPVPQMVENAEHSAPIVAHNIYTDIKGGEKKSYKPVFHGAMVCIGGRYGVAHIGMPGKFFGLTGFFAMFVKHFINLVYFFQVAGFNKCWSYLIHEIFHIKDNRSFVGGHFAKASPNFWLIPLRIFIGYKWLEQGLHKLPGILKDPSNIFLIPAPPVADATSAASAVADQGANAVVDATSAASAAASTAGAADAVAETASAWGEALPVPDFIENMVKWSMDNFFYTSDGGYTVLAEIFQAGMVIGEIIVGLLLIVGLFTAVASIGSIIMGIMIWSSGMAPAEMLWYLSGGVALIGGSGSTFGLDYYVLPFLKKIWKKIGIAKKYYLYTD</sequence>
<feature type="transmembrane region" description="Helical" evidence="8">
    <location>
        <begin position="371"/>
        <end position="392"/>
    </location>
</feature>
<keyword evidence="4" id="KW-0274">FAD</keyword>
<dbReference type="GO" id="GO:0050136">
    <property type="term" value="F:NADH dehydrogenase (quinone) (non-electrogenic) activity"/>
    <property type="evidence" value="ECO:0007669"/>
    <property type="project" value="UniProtKB-EC"/>
</dbReference>
<dbReference type="EC" id="1.6.5.9" evidence="2"/>
<keyword evidence="8" id="KW-1133">Transmembrane helix</keyword>
<dbReference type="InterPro" id="IPR036188">
    <property type="entry name" value="FAD/NAD-bd_sf"/>
</dbReference>
<feature type="transmembrane region" description="Helical" evidence="8">
    <location>
        <begin position="558"/>
        <end position="584"/>
    </location>
</feature>
<proteinExistence type="inferred from homology"/>
<evidence type="ECO:0000259" key="9">
    <source>
        <dbReference type="Pfam" id="PF07992"/>
    </source>
</evidence>
<evidence type="ECO:0000256" key="6">
    <source>
        <dbReference type="ARBA" id="ARBA00023027"/>
    </source>
</evidence>
<dbReference type="STRING" id="36842.SAMN02194393_00658"/>
<accession>A0A1T5IR27</accession>
<keyword evidence="8" id="KW-0812">Transmembrane</keyword>
<dbReference type="Proteomes" id="UP000190285">
    <property type="component" value="Unassembled WGS sequence"/>
</dbReference>
<dbReference type="OrthoDB" id="9781621at2"/>
<dbReference type="PRINTS" id="PR00368">
    <property type="entry name" value="FADPNR"/>
</dbReference>
<feature type="domain" description="FAD/NAD(P)-binding" evidence="9">
    <location>
        <begin position="6"/>
        <end position="324"/>
    </location>
</feature>
<dbReference type="PRINTS" id="PR00411">
    <property type="entry name" value="PNDRDTASEI"/>
</dbReference>
<dbReference type="PANTHER" id="PTHR43706">
    <property type="entry name" value="NADH DEHYDROGENASE"/>
    <property type="match status" value="1"/>
</dbReference>
<evidence type="ECO:0000256" key="3">
    <source>
        <dbReference type="ARBA" id="ARBA00022630"/>
    </source>
</evidence>
<keyword evidence="5" id="KW-0560">Oxidoreductase</keyword>
<dbReference type="PANTHER" id="PTHR43706:SF47">
    <property type="entry name" value="EXTERNAL NADH-UBIQUINONE OXIDOREDUCTASE 1, MITOCHONDRIAL-RELATED"/>
    <property type="match status" value="1"/>
</dbReference>
<evidence type="ECO:0000256" key="7">
    <source>
        <dbReference type="ARBA" id="ARBA00047599"/>
    </source>
</evidence>
<dbReference type="EMBL" id="FUZT01000001">
    <property type="protein sequence ID" value="SKC41610.1"/>
    <property type="molecule type" value="Genomic_DNA"/>
</dbReference>
<reference evidence="10 11" key="1">
    <citation type="submission" date="2017-02" db="EMBL/GenBank/DDBJ databases">
        <authorList>
            <person name="Peterson S.W."/>
        </authorList>
    </citation>
    <scope>NUCLEOTIDE SEQUENCE [LARGE SCALE GENOMIC DNA]</scope>
    <source>
        <strain evidence="10 11">M1</strain>
    </source>
</reference>
<evidence type="ECO:0000256" key="2">
    <source>
        <dbReference type="ARBA" id="ARBA00012637"/>
    </source>
</evidence>
<evidence type="ECO:0000256" key="8">
    <source>
        <dbReference type="SAM" id="Phobius"/>
    </source>
</evidence>
<evidence type="ECO:0000313" key="11">
    <source>
        <dbReference type="Proteomes" id="UP000190285"/>
    </source>
</evidence>
<evidence type="ECO:0000313" key="10">
    <source>
        <dbReference type="EMBL" id="SKC41610.1"/>
    </source>
</evidence>
<gene>
    <name evidence="10" type="ORF">SAMN02194393_00658</name>
</gene>
<dbReference type="RefSeq" id="WP_079489299.1">
    <property type="nucleotide sequence ID" value="NZ_FUZT01000001.1"/>
</dbReference>
<dbReference type="AlphaFoldDB" id="A0A1T5IR27"/>
<keyword evidence="8" id="KW-0472">Membrane</keyword>
<evidence type="ECO:0000256" key="4">
    <source>
        <dbReference type="ARBA" id="ARBA00022827"/>
    </source>
</evidence>
<keyword evidence="11" id="KW-1185">Reference proteome</keyword>
<comment type="catalytic activity">
    <reaction evidence="7">
        <text>a quinone + NADH + H(+) = a quinol + NAD(+)</text>
        <dbReference type="Rhea" id="RHEA:46160"/>
        <dbReference type="ChEBI" id="CHEBI:15378"/>
        <dbReference type="ChEBI" id="CHEBI:24646"/>
        <dbReference type="ChEBI" id="CHEBI:57540"/>
        <dbReference type="ChEBI" id="CHEBI:57945"/>
        <dbReference type="ChEBI" id="CHEBI:132124"/>
        <dbReference type="EC" id="1.6.5.9"/>
    </reaction>
</comment>
<name>A0A1T5IR27_9FIRM</name>
<dbReference type="Pfam" id="PF07992">
    <property type="entry name" value="Pyr_redox_2"/>
    <property type="match status" value="1"/>
</dbReference>
<evidence type="ECO:0000256" key="1">
    <source>
        <dbReference type="ARBA" id="ARBA00005272"/>
    </source>
</evidence>
<evidence type="ECO:0000256" key="5">
    <source>
        <dbReference type="ARBA" id="ARBA00023002"/>
    </source>
</evidence>
<dbReference type="InterPro" id="IPR023753">
    <property type="entry name" value="FAD/NAD-binding_dom"/>
</dbReference>
<dbReference type="Gene3D" id="3.50.50.100">
    <property type="match status" value="1"/>
</dbReference>
<dbReference type="InterPro" id="IPR045024">
    <property type="entry name" value="NDH-2"/>
</dbReference>
<dbReference type="SUPFAM" id="SSF51905">
    <property type="entry name" value="FAD/NAD(P)-binding domain"/>
    <property type="match status" value="2"/>
</dbReference>
<protein>
    <recommendedName>
        <fullName evidence="2">NADH:ubiquinone reductase (non-electrogenic)</fullName>
        <ecNumber evidence="2">1.6.5.9</ecNumber>
    </recommendedName>
</protein>
<feature type="transmembrane region" description="Helical" evidence="8">
    <location>
        <begin position="596"/>
        <end position="619"/>
    </location>
</feature>
<organism evidence="10 11">
    <name type="scientific">Maledivibacter halophilus</name>
    <dbReference type="NCBI Taxonomy" id="36842"/>
    <lineage>
        <taxon>Bacteria</taxon>
        <taxon>Bacillati</taxon>
        <taxon>Bacillota</taxon>
        <taxon>Clostridia</taxon>
        <taxon>Peptostreptococcales</taxon>
        <taxon>Caminicellaceae</taxon>
        <taxon>Maledivibacter</taxon>
    </lineage>
</organism>
<comment type="similarity">
    <text evidence="1">Belongs to the NADH dehydrogenase family.</text>
</comment>
<keyword evidence="6" id="KW-0520">NAD</keyword>